<protein>
    <submittedName>
        <fullName evidence="1">Uncharacterized protein</fullName>
    </submittedName>
</protein>
<dbReference type="AlphaFoldDB" id="A0A381FIG8"/>
<reference evidence="1 2" key="1">
    <citation type="submission" date="2018-06" db="EMBL/GenBank/DDBJ databases">
        <authorList>
            <consortium name="Pathogen Informatics"/>
            <person name="Doyle S."/>
        </authorList>
    </citation>
    <scope>NUCLEOTIDE SEQUENCE [LARGE SCALE GENOMIC DNA]</scope>
    <source>
        <strain evidence="1 2">NCTC13532</strain>
    </source>
</reference>
<evidence type="ECO:0000313" key="1">
    <source>
        <dbReference type="EMBL" id="SUX46336.1"/>
    </source>
</evidence>
<organism evidence="1 2">
    <name type="scientific">Chryseobacterium indoltheticum</name>
    <dbReference type="NCBI Taxonomy" id="254"/>
    <lineage>
        <taxon>Bacteria</taxon>
        <taxon>Pseudomonadati</taxon>
        <taxon>Bacteroidota</taxon>
        <taxon>Flavobacteriia</taxon>
        <taxon>Flavobacteriales</taxon>
        <taxon>Weeksellaceae</taxon>
        <taxon>Chryseobacterium group</taxon>
        <taxon>Chryseobacterium</taxon>
    </lineage>
</organism>
<sequence length="50" mass="5767">MGSLHTKDPSEIGDLFLISDETNKRFIENHNIVWLQNVVAHAMDLEEINM</sequence>
<proteinExistence type="predicted"/>
<dbReference type="RefSeq" id="WP_181898849.1">
    <property type="nucleotide sequence ID" value="NZ_UFVR01000004.1"/>
</dbReference>
<gene>
    <name evidence="1" type="ORF">NCTC13532_01869</name>
</gene>
<dbReference type="Proteomes" id="UP000254282">
    <property type="component" value="Unassembled WGS sequence"/>
</dbReference>
<accession>A0A381FIG8</accession>
<evidence type="ECO:0000313" key="2">
    <source>
        <dbReference type="Proteomes" id="UP000254282"/>
    </source>
</evidence>
<dbReference type="EMBL" id="UFVR01000004">
    <property type="protein sequence ID" value="SUX46336.1"/>
    <property type="molecule type" value="Genomic_DNA"/>
</dbReference>
<name>A0A381FIG8_9FLAO</name>